<feature type="compositionally biased region" description="Polar residues" evidence="1">
    <location>
        <begin position="9"/>
        <end position="20"/>
    </location>
</feature>
<protein>
    <submittedName>
        <fullName evidence="2">Uncharacterized protein</fullName>
    </submittedName>
</protein>
<organism evidence="2">
    <name type="scientific">marine sediment metagenome</name>
    <dbReference type="NCBI Taxonomy" id="412755"/>
    <lineage>
        <taxon>unclassified sequences</taxon>
        <taxon>metagenomes</taxon>
        <taxon>ecological metagenomes</taxon>
    </lineage>
</organism>
<accession>A0A0F9C5D5</accession>
<evidence type="ECO:0000256" key="1">
    <source>
        <dbReference type="SAM" id="MobiDB-lite"/>
    </source>
</evidence>
<dbReference type="EMBL" id="LAZR01037702">
    <property type="protein sequence ID" value="KKL21517.1"/>
    <property type="molecule type" value="Genomic_DNA"/>
</dbReference>
<gene>
    <name evidence="2" type="ORF">LCGC14_2444630</name>
</gene>
<feature type="non-terminal residue" evidence="2">
    <location>
        <position position="1"/>
    </location>
</feature>
<feature type="region of interest" description="Disordered" evidence="1">
    <location>
        <begin position="1"/>
        <end position="23"/>
    </location>
</feature>
<reference evidence="2" key="1">
    <citation type="journal article" date="2015" name="Nature">
        <title>Complex archaea that bridge the gap between prokaryotes and eukaryotes.</title>
        <authorList>
            <person name="Spang A."/>
            <person name="Saw J.H."/>
            <person name="Jorgensen S.L."/>
            <person name="Zaremba-Niedzwiedzka K."/>
            <person name="Martijn J."/>
            <person name="Lind A.E."/>
            <person name="van Eijk R."/>
            <person name="Schleper C."/>
            <person name="Guy L."/>
            <person name="Ettema T.J."/>
        </authorList>
    </citation>
    <scope>NUCLEOTIDE SEQUENCE</scope>
</reference>
<dbReference type="AlphaFoldDB" id="A0A0F9C5D5"/>
<proteinExistence type="predicted"/>
<comment type="caution">
    <text evidence="2">The sequence shown here is derived from an EMBL/GenBank/DDBJ whole genome shotgun (WGS) entry which is preliminary data.</text>
</comment>
<sequence>EEVKKMQRQRATLLTEQRQSGEPWCDEGYGQAKNGNCPHHNGDACLKMPQGLVESLMCESDTNEIFEDATYRFMRHIQDQIEQEVGWIQFDYYRPEMDAHEYKRFVEAIGDPKDQARWNDLLERSHKQEKPIEPCIECGELFDDCNCDYFNIGSAEKYEKWKH</sequence>
<name>A0A0F9C5D5_9ZZZZ</name>
<evidence type="ECO:0000313" key="2">
    <source>
        <dbReference type="EMBL" id="KKL21517.1"/>
    </source>
</evidence>